<dbReference type="GO" id="GO:0004222">
    <property type="term" value="F:metalloendopeptidase activity"/>
    <property type="evidence" value="ECO:0007669"/>
    <property type="project" value="TreeGrafter"/>
</dbReference>
<organism evidence="3 4">
    <name type="scientific">Candidatus Muproteobacteria bacterium RBG_16_62_13</name>
    <dbReference type="NCBI Taxonomy" id="1817756"/>
    <lineage>
        <taxon>Bacteria</taxon>
        <taxon>Pseudomonadati</taxon>
        <taxon>Pseudomonadota</taxon>
        <taxon>Candidatus Muproteobacteria</taxon>
    </lineage>
</organism>
<dbReference type="InterPro" id="IPR050570">
    <property type="entry name" value="Cell_wall_metabolism_enzyme"/>
</dbReference>
<evidence type="ECO:0000313" key="4">
    <source>
        <dbReference type="Proteomes" id="UP000178379"/>
    </source>
</evidence>
<reference evidence="3 4" key="1">
    <citation type="journal article" date="2016" name="Nat. Commun.">
        <title>Thousands of microbial genomes shed light on interconnected biogeochemical processes in an aquifer system.</title>
        <authorList>
            <person name="Anantharaman K."/>
            <person name="Brown C.T."/>
            <person name="Hug L.A."/>
            <person name="Sharon I."/>
            <person name="Castelle C.J."/>
            <person name="Probst A.J."/>
            <person name="Thomas B.C."/>
            <person name="Singh A."/>
            <person name="Wilkins M.J."/>
            <person name="Karaoz U."/>
            <person name="Brodie E.L."/>
            <person name="Williams K.H."/>
            <person name="Hubbard S.S."/>
            <person name="Banfield J.F."/>
        </authorList>
    </citation>
    <scope>NUCLEOTIDE SEQUENCE [LARGE SCALE GENOMIC DNA]</scope>
</reference>
<dbReference type="InterPro" id="IPR011055">
    <property type="entry name" value="Dup_hybrid_motif"/>
</dbReference>
<proteinExistence type="predicted"/>
<feature type="signal peptide" evidence="1">
    <location>
        <begin position="1"/>
        <end position="21"/>
    </location>
</feature>
<accession>A0A1F6T1G0</accession>
<keyword evidence="1" id="KW-0732">Signal</keyword>
<evidence type="ECO:0000313" key="3">
    <source>
        <dbReference type="EMBL" id="OGI39001.1"/>
    </source>
</evidence>
<dbReference type="Proteomes" id="UP000178379">
    <property type="component" value="Unassembled WGS sequence"/>
</dbReference>
<dbReference type="PANTHER" id="PTHR21666:SF270">
    <property type="entry name" value="MUREIN HYDROLASE ACTIVATOR ENVC"/>
    <property type="match status" value="1"/>
</dbReference>
<dbReference type="EMBL" id="MFSQ01000104">
    <property type="protein sequence ID" value="OGI39001.1"/>
    <property type="molecule type" value="Genomic_DNA"/>
</dbReference>
<dbReference type="Gene3D" id="2.70.70.10">
    <property type="entry name" value="Glucose Permease (Domain IIA)"/>
    <property type="match status" value="1"/>
</dbReference>
<name>A0A1F6T1G0_9PROT</name>
<dbReference type="Pfam" id="PF01551">
    <property type="entry name" value="Peptidase_M23"/>
    <property type="match status" value="1"/>
</dbReference>
<protein>
    <recommendedName>
        <fullName evidence="2">M23ase beta-sheet core domain-containing protein</fullName>
    </recommendedName>
</protein>
<feature type="chain" id="PRO_5009526533" description="M23ase beta-sheet core domain-containing protein" evidence="1">
    <location>
        <begin position="22"/>
        <end position="277"/>
    </location>
</feature>
<comment type="caution">
    <text evidence="3">The sequence shown here is derived from an EMBL/GenBank/DDBJ whole genome shotgun (WGS) entry which is preliminary data.</text>
</comment>
<dbReference type="PANTHER" id="PTHR21666">
    <property type="entry name" value="PEPTIDASE-RELATED"/>
    <property type="match status" value="1"/>
</dbReference>
<dbReference type="InterPro" id="IPR016047">
    <property type="entry name" value="M23ase_b-sheet_dom"/>
</dbReference>
<dbReference type="AlphaFoldDB" id="A0A1F6T1G0"/>
<sequence>MNREKLLVLVLALILTAPVFADNSDQPSNREISQKYFHPTRASLSGLRERGLEETGLVAVYPKDAVCPQANSFFADGKRGDGSPRNPRFNHGMHAGLDIPAPEGTPILAIADGVVVAKKEETPDGIGGIGIIVQHAPADTGYSVWLYTRYKHLKEMPALEIGERVKLGQKIAATGTSGTSGRYYGSGGHSHLHLDLFVSPDDKYFSSEVVFFPINGQVADPLAIFRGEPMDTASVRKLPADRKHVVIPYMTESGKIVNSGKARVIWPYACKTASNPS</sequence>
<feature type="domain" description="M23ase beta-sheet core" evidence="2">
    <location>
        <begin position="93"/>
        <end position="196"/>
    </location>
</feature>
<evidence type="ECO:0000256" key="1">
    <source>
        <dbReference type="SAM" id="SignalP"/>
    </source>
</evidence>
<dbReference type="CDD" id="cd12797">
    <property type="entry name" value="M23_peptidase"/>
    <property type="match status" value="1"/>
</dbReference>
<dbReference type="STRING" id="1817756.A2140_02165"/>
<evidence type="ECO:0000259" key="2">
    <source>
        <dbReference type="Pfam" id="PF01551"/>
    </source>
</evidence>
<gene>
    <name evidence="3" type="ORF">A2140_02165</name>
</gene>
<dbReference type="SUPFAM" id="SSF51261">
    <property type="entry name" value="Duplicated hybrid motif"/>
    <property type="match status" value="1"/>
</dbReference>